<evidence type="ECO:0000313" key="12">
    <source>
        <dbReference type="Proteomes" id="UP000248326"/>
    </source>
</evidence>
<evidence type="ECO:0000256" key="3">
    <source>
        <dbReference type="ARBA" id="ARBA00005539"/>
    </source>
</evidence>
<dbReference type="InterPro" id="IPR004517">
    <property type="entry name" value="HisZ"/>
</dbReference>
<dbReference type="UniPathway" id="UPA00031">
    <property type="reaction ID" value="UER00006"/>
</dbReference>
<comment type="miscellaneous">
    <text evidence="8">This function is generally fulfilled by the C-terminal part of HisG, which is missing in some bacteria such as this one.</text>
</comment>
<dbReference type="PROSITE" id="PS50862">
    <property type="entry name" value="AA_TRNA_LIGASE_II"/>
    <property type="match status" value="1"/>
</dbReference>
<dbReference type="RefSeq" id="WP_170131039.1">
    <property type="nucleotide sequence ID" value="NZ_QJSX01000009.1"/>
</dbReference>
<evidence type="ECO:0000256" key="5">
    <source>
        <dbReference type="ARBA" id="ARBA00020397"/>
    </source>
</evidence>
<evidence type="ECO:0000256" key="7">
    <source>
        <dbReference type="ARBA" id="ARBA00025246"/>
    </source>
</evidence>
<comment type="caution">
    <text evidence="11">The sequence shown here is derived from an EMBL/GenBank/DDBJ whole genome shotgun (WGS) entry which is preliminary data.</text>
</comment>
<feature type="binding site" evidence="9">
    <location>
        <begin position="273"/>
        <end position="274"/>
    </location>
    <ligand>
        <name>L-histidine</name>
        <dbReference type="ChEBI" id="CHEBI:57595"/>
    </ligand>
</feature>
<sequence>MTKSPILPAPPPTLIRVPEGTRDVLPREWSFRAHLTHTLQSTFDRWGYQGVSVPALELQNAAHPRDARAFKLIDRDGAVLSLRSEFTTAIGRLVRTRFPSEPYPLRLQYEGKLWLRSQDSDMLRLREFTQLGVELVGISSARADAELLSLATAALDSVGLTAHLEVGFPGFVDAVLEDADVSGEEREALHEAIDRKAMPEVQALLRERTLSRDALSTVLALPELYGGPDVLTEARKLPLGPNASAALDRLDEIAARYGRALLFDLGMSRRYTYYTGFTFRAYAEGAKEPIVSGGRYDAGIPGAGFALGLERLTFALGGPPAEAERVLALDEASAAWARARGVNAELAWTEDAAELLAYARARGISRVVRDEAFEPVEALS</sequence>
<dbReference type="GO" id="GO:0005737">
    <property type="term" value="C:cytoplasm"/>
    <property type="evidence" value="ECO:0007669"/>
    <property type="project" value="UniProtKB-SubCell"/>
</dbReference>
<feature type="binding site" evidence="9">
    <location>
        <position position="269"/>
    </location>
    <ligand>
        <name>L-histidine</name>
        <dbReference type="ChEBI" id="CHEBI:57595"/>
    </ligand>
</feature>
<comment type="similarity">
    <text evidence="3 8">Belongs to the class-II aminoacyl-tRNA synthetase family. HisZ subfamily.</text>
</comment>
<comment type="subunit">
    <text evidence="4 8">Heteromultimer composed of HisG and HisZ subunits.</text>
</comment>
<dbReference type="InterPro" id="IPR006195">
    <property type="entry name" value="aa-tRNA-synth_II"/>
</dbReference>
<dbReference type="Proteomes" id="UP000248326">
    <property type="component" value="Unassembled WGS sequence"/>
</dbReference>
<accession>A0A318S6U1</accession>
<organism evidence="11 12">
    <name type="scientific">Deinococcus yavapaiensis KR-236</name>
    <dbReference type="NCBI Taxonomy" id="694435"/>
    <lineage>
        <taxon>Bacteria</taxon>
        <taxon>Thermotogati</taxon>
        <taxon>Deinococcota</taxon>
        <taxon>Deinococci</taxon>
        <taxon>Deinococcales</taxon>
        <taxon>Deinococcaceae</taxon>
        <taxon>Deinococcus</taxon>
    </lineage>
</organism>
<keyword evidence="8" id="KW-0368">Histidine biosynthesis</keyword>
<evidence type="ECO:0000259" key="10">
    <source>
        <dbReference type="PROSITE" id="PS50862"/>
    </source>
</evidence>
<dbReference type="EMBL" id="QJSX01000009">
    <property type="protein sequence ID" value="PYE53359.1"/>
    <property type="molecule type" value="Genomic_DNA"/>
</dbReference>
<evidence type="ECO:0000256" key="6">
    <source>
        <dbReference type="ARBA" id="ARBA00022490"/>
    </source>
</evidence>
<evidence type="ECO:0000313" key="11">
    <source>
        <dbReference type="EMBL" id="PYE53359.1"/>
    </source>
</evidence>
<dbReference type="PIRSF" id="PIRSF001549">
    <property type="entry name" value="His-tRNA_synth"/>
    <property type="match status" value="1"/>
</dbReference>
<comment type="subcellular location">
    <subcellularLocation>
        <location evidence="1 8">Cytoplasm</location>
    </subcellularLocation>
</comment>
<dbReference type="InterPro" id="IPR045864">
    <property type="entry name" value="aa-tRNA-synth_II/BPL/LPL"/>
</dbReference>
<evidence type="ECO:0000256" key="2">
    <source>
        <dbReference type="ARBA" id="ARBA00004667"/>
    </source>
</evidence>
<dbReference type="PANTHER" id="PTHR43707">
    <property type="entry name" value="HISTIDYL-TRNA SYNTHETASE"/>
    <property type="match status" value="1"/>
</dbReference>
<dbReference type="PANTHER" id="PTHR43707:SF1">
    <property type="entry name" value="HISTIDINE--TRNA LIGASE, MITOCHONDRIAL-RELATED"/>
    <property type="match status" value="1"/>
</dbReference>
<dbReference type="HAMAP" id="MF_00125">
    <property type="entry name" value="HisZ"/>
    <property type="match status" value="1"/>
</dbReference>
<dbReference type="GO" id="GO:0004821">
    <property type="term" value="F:histidine-tRNA ligase activity"/>
    <property type="evidence" value="ECO:0007669"/>
    <property type="project" value="TreeGrafter"/>
</dbReference>
<keyword evidence="11" id="KW-0328">Glycosyltransferase</keyword>
<dbReference type="CDD" id="cd00773">
    <property type="entry name" value="HisRS-like_core"/>
    <property type="match status" value="1"/>
</dbReference>
<dbReference type="Pfam" id="PF13393">
    <property type="entry name" value="tRNA-synt_His"/>
    <property type="match status" value="1"/>
</dbReference>
<feature type="binding site" evidence="9">
    <location>
        <position position="134"/>
    </location>
    <ligand>
        <name>L-histidine</name>
        <dbReference type="ChEBI" id="CHEBI:57595"/>
    </ligand>
</feature>
<feature type="binding site" evidence="9">
    <location>
        <begin position="85"/>
        <end position="87"/>
    </location>
    <ligand>
        <name>L-histidine</name>
        <dbReference type="ChEBI" id="CHEBI:57595"/>
    </ligand>
</feature>
<dbReference type="Gene3D" id="3.30.930.10">
    <property type="entry name" value="Bira Bifunctional Protein, Domain 2"/>
    <property type="match status" value="1"/>
</dbReference>
<proteinExistence type="inferred from homology"/>
<gene>
    <name evidence="8" type="primary">hisZ</name>
    <name evidence="11" type="ORF">DES52_109133</name>
</gene>
<dbReference type="InterPro" id="IPR041715">
    <property type="entry name" value="HisRS-like_core"/>
</dbReference>
<keyword evidence="11" id="KW-0808">Transferase</keyword>
<dbReference type="GO" id="GO:0006427">
    <property type="term" value="P:histidyl-tRNA aminoacylation"/>
    <property type="evidence" value="ECO:0007669"/>
    <property type="project" value="TreeGrafter"/>
</dbReference>
<evidence type="ECO:0000256" key="4">
    <source>
        <dbReference type="ARBA" id="ARBA00011496"/>
    </source>
</evidence>
<feature type="binding site" evidence="9">
    <location>
        <position position="130"/>
    </location>
    <ligand>
        <name>L-histidine</name>
        <dbReference type="ChEBI" id="CHEBI:57595"/>
    </ligand>
</feature>
<reference evidence="11 12" key="1">
    <citation type="submission" date="2018-06" db="EMBL/GenBank/DDBJ databases">
        <title>Genomic Encyclopedia of Type Strains, Phase IV (KMG-IV): sequencing the most valuable type-strain genomes for metagenomic binning, comparative biology and taxonomic classification.</title>
        <authorList>
            <person name="Goeker M."/>
        </authorList>
    </citation>
    <scope>NUCLEOTIDE SEQUENCE [LARGE SCALE GENOMIC DNA]</scope>
    <source>
        <strain evidence="11 12">DSM 18048</strain>
    </source>
</reference>
<dbReference type="GO" id="GO:0000105">
    <property type="term" value="P:L-histidine biosynthetic process"/>
    <property type="evidence" value="ECO:0007669"/>
    <property type="project" value="UniProtKB-UniRule"/>
</dbReference>
<feature type="domain" description="Aminoacyl-transfer RNA synthetases class-II family profile" evidence="10">
    <location>
        <begin position="16"/>
        <end position="316"/>
    </location>
</feature>
<dbReference type="InterPro" id="IPR004516">
    <property type="entry name" value="HisRS/HisZ"/>
</dbReference>
<name>A0A318S6U1_9DEIO</name>
<dbReference type="GO" id="GO:0016757">
    <property type="term" value="F:glycosyltransferase activity"/>
    <property type="evidence" value="ECO:0007669"/>
    <property type="project" value="UniProtKB-KW"/>
</dbReference>
<dbReference type="NCBIfam" id="TIGR00443">
    <property type="entry name" value="hisZ_biosyn_reg"/>
    <property type="match status" value="1"/>
</dbReference>
<keyword evidence="12" id="KW-1185">Reference proteome</keyword>
<protein>
    <recommendedName>
        <fullName evidence="5 8">ATP phosphoribosyltransferase regulatory subunit</fullName>
    </recommendedName>
</protein>
<keyword evidence="8" id="KW-0028">Amino-acid biosynthesis</keyword>
<evidence type="ECO:0000256" key="8">
    <source>
        <dbReference type="HAMAP-Rule" id="MF_00125"/>
    </source>
</evidence>
<dbReference type="AlphaFoldDB" id="A0A318S6U1"/>
<comment type="function">
    <text evidence="7 8">Required for the first step of histidine biosynthesis. May allow the feedback regulation of ATP phosphoribosyltransferase activity by histidine.</text>
</comment>
<evidence type="ECO:0000256" key="1">
    <source>
        <dbReference type="ARBA" id="ARBA00004496"/>
    </source>
</evidence>
<comment type="pathway">
    <text evidence="2 8">Amino-acid biosynthesis; L-histidine biosynthesis; L-histidine from 5-phospho-alpha-D-ribose 1-diphosphate: step 1/9.</text>
</comment>
<dbReference type="SUPFAM" id="SSF55681">
    <property type="entry name" value="Class II aaRS and biotin synthetases"/>
    <property type="match status" value="1"/>
</dbReference>
<keyword evidence="6 8" id="KW-0963">Cytoplasm</keyword>
<evidence type="ECO:0000256" key="9">
    <source>
        <dbReference type="PIRSR" id="PIRSR001549-1"/>
    </source>
</evidence>